<feature type="domain" description="AAA+ ATPase" evidence="3">
    <location>
        <begin position="39"/>
        <end position="152"/>
    </location>
</feature>
<dbReference type="InterPro" id="IPR021886">
    <property type="entry name" value="MgsA_C"/>
</dbReference>
<keyword evidence="1" id="KW-0547">Nucleotide-binding</keyword>
<name>A0ABT3BPZ6_9BACT</name>
<dbReference type="EMBL" id="JAOXHJ010000006">
    <property type="protein sequence ID" value="MCV3754279.1"/>
    <property type="molecule type" value="Genomic_DNA"/>
</dbReference>
<dbReference type="SUPFAM" id="SSF52540">
    <property type="entry name" value="P-loop containing nucleoside triphosphate hydrolases"/>
    <property type="match status" value="1"/>
</dbReference>
<evidence type="ECO:0000313" key="5">
    <source>
        <dbReference type="Proteomes" id="UP001207252"/>
    </source>
</evidence>
<sequence>MLKKVIEQLKSPQSLTDLVGQEHLLGPNGLLTRMADKKHASNLIMHGPPGVGKSSFARVLANALNIPFQFFNPVLDTKKDLLNIIEVAKLSQQYIIVVDEIHRLNKDKQDILLPLIETNKIIIFATTTENPFFAINPALRSRCQLLSFEPIKHASIEQRLTNLFNPDSFFEPNAFAFLIQHTNGDLRAIINILEIISVLYNEPTPIKLDLLTQIMGGSYSLSHKDGNEIHDLKSAFHKSLRGSDVDAGLYYLARLVRIGDFDAIYRRMLVCVYEDVGLANINLCARVDQGISSCRYLGYPENEKILANLVIQICLSPKSNASYLAYNNVQTELDKSGEHNVPNHLRDAHYASAAKLGVQGYLYPHDFPNHHVQQDYLPKPIKNQQYYFSQNNDLEHKLNIIHQNFTKRKK</sequence>
<dbReference type="SMART" id="SM00382">
    <property type="entry name" value="AAA"/>
    <property type="match status" value="1"/>
</dbReference>
<proteinExistence type="predicted"/>
<dbReference type="Pfam" id="PF05496">
    <property type="entry name" value="RuvB_N"/>
    <property type="match status" value="1"/>
</dbReference>
<dbReference type="Pfam" id="PF16193">
    <property type="entry name" value="AAA_assoc_2"/>
    <property type="match status" value="1"/>
</dbReference>
<dbReference type="Gene3D" id="1.10.3710.10">
    <property type="entry name" value="DNA polymerase III clamp loader subunits, C-terminal domain"/>
    <property type="match status" value="1"/>
</dbReference>
<protein>
    <submittedName>
        <fullName evidence="4">Replication-associated recombination protein A</fullName>
    </submittedName>
</protein>
<accession>A0ABT3BPZ6</accession>
<evidence type="ECO:0000313" key="4">
    <source>
        <dbReference type="EMBL" id="MCV3754279.1"/>
    </source>
</evidence>
<keyword evidence="5" id="KW-1185">Reference proteome</keyword>
<dbReference type="RefSeq" id="WP_263818081.1">
    <property type="nucleotide sequence ID" value="NZ_JAOXHJ010000006.1"/>
</dbReference>
<evidence type="ECO:0000256" key="2">
    <source>
        <dbReference type="ARBA" id="ARBA00022840"/>
    </source>
</evidence>
<dbReference type="InterPro" id="IPR003593">
    <property type="entry name" value="AAA+_ATPase"/>
</dbReference>
<comment type="caution">
    <text evidence="4">The sequence shown here is derived from an EMBL/GenBank/DDBJ whole genome shotgun (WGS) entry which is preliminary data.</text>
</comment>
<evidence type="ECO:0000256" key="1">
    <source>
        <dbReference type="ARBA" id="ARBA00022741"/>
    </source>
</evidence>
<dbReference type="CDD" id="cd00009">
    <property type="entry name" value="AAA"/>
    <property type="match status" value="1"/>
</dbReference>
<keyword evidence="2" id="KW-0067">ATP-binding</keyword>
<reference evidence="4 5" key="1">
    <citation type="journal article" date="2020" name="Int. J. Syst. Evol. Microbiol.">
        <title>Ureaplasma miroungigenitalium sp. nov. isolated from northern elephant seals (Mirounga angustirostris) and Ureaplasma zalophigenitalium sp. nov. isolated from California sea lions (Zalophus californianus).</title>
        <authorList>
            <person name="Volokhov D.V."/>
            <person name="Gulland F.M."/>
            <person name="Gao Y."/>
            <person name="Chizhikov V.E."/>
        </authorList>
    </citation>
    <scope>NUCLEOTIDE SEQUENCE [LARGE SCALE GENOMIC DNA]</scope>
    <source>
        <strain evidence="4 5">CSL7644-GEN</strain>
    </source>
</reference>
<evidence type="ECO:0000259" key="3">
    <source>
        <dbReference type="SMART" id="SM00382"/>
    </source>
</evidence>
<dbReference type="Proteomes" id="UP001207252">
    <property type="component" value="Unassembled WGS sequence"/>
</dbReference>
<organism evidence="4 5">
    <name type="scientific">Ureaplasma zalophigenitalium</name>
    <dbReference type="NCBI Taxonomy" id="907723"/>
    <lineage>
        <taxon>Bacteria</taxon>
        <taxon>Bacillati</taxon>
        <taxon>Mycoplasmatota</taxon>
        <taxon>Mycoplasmoidales</taxon>
        <taxon>Mycoplasmoidaceae</taxon>
        <taxon>Ureaplasma</taxon>
    </lineage>
</organism>
<dbReference type="Gene3D" id="1.20.272.10">
    <property type="match status" value="1"/>
</dbReference>
<dbReference type="InterPro" id="IPR027417">
    <property type="entry name" value="P-loop_NTPase"/>
</dbReference>
<dbReference type="InterPro" id="IPR032423">
    <property type="entry name" value="AAA_assoc_2"/>
</dbReference>
<dbReference type="Pfam" id="PF12002">
    <property type="entry name" value="MgsA_C"/>
    <property type="match status" value="1"/>
</dbReference>
<dbReference type="SUPFAM" id="SSF48019">
    <property type="entry name" value="post-AAA+ oligomerization domain-like"/>
    <property type="match status" value="1"/>
</dbReference>
<gene>
    <name evidence="4" type="ORF">OF365_02725</name>
</gene>
<dbReference type="InterPro" id="IPR051314">
    <property type="entry name" value="AAA_ATPase_RarA/MGS1/WRNIP1"/>
</dbReference>
<dbReference type="InterPro" id="IPR008824">
    <property type="entry name" value="RuvB-like_N"/>
</dbReference>
<dbReference type="InterPro" id="IPR008921">
    <property type="entry name" value="DNA_pol3_clamp-load_cplx_C"/>
</dbReference>
<dbReference type="Gene3D" id="3.40.50.300">
    <property type="entry name" value="P-loop containing nucleotide triphosphate hydrolases"/>
    <property type="match status" value="1"/>
</dbReference>
<dbReference type="PANTHER" id="PTHR13779">
    <property type="entry name" value="WERNER HELICASE-INTERACTING PROTEIN 1 FAMILY MEMBER"/>
    <property type="match status" value="1"/>
</dbReference>
<dbReference type="PANTHER" id="PTHR13779:SF7">
    <property type="entry name" value="ATPASE WRNIP1"/>
    <property type="match status" value="1"/>
</dbReference>